<organism evidence="1">
    <name type="scientific">hydrothermal vent metagenome</name>
    <dbReference type="NCBI Taxonomy" id="652676"/>
    <lineage>
        <taxon>unclassified sequences</taxon>
        <taxon>metagenomes</taxon>
        <taxon>ecological metagenomes</taxon>
    </lineage>
</organism>
<name>A0A3B0W8V5_9ZZZZ</name>
<dbReference type="EMBL" id="UOFC01000157">
    <property type="protein sequence ID" value="VAW47642.1"/>
    <property type="molecule type" value="Genomic_DNA"/>
</dbReference>
<evidence type="ECO:0000313" key="1">
    <source>
        <dbReference type="EMBL" id="VAW47642.1"/>
    </source>
</evidence>
<proteinExistence type="predicted"/>
<sequence length="77" mass="8803">MVVKMINNKITATKINNLMLEFGAKLDNTVNFVKKECNQSDFDAYKKGVGKIMGTMLLEIMNPIYKEHPDLKPKELN</sequence>
<dbReference type="AlphaFoldDB" id="A0A3B0W8V5"/>
<reference evidence="1" key="1">
    <citation type="submission" date="2018-06" db="EMBL/GenBank/DDBJ databases">
        <authorList>
            <person name="Zhirakovskaya E."/>
        </authorList>
    </citation>
    <scope>NUCLEOTIDE SEQUENCE</scope>
</reference>
<protein>
    <submittedName>
        <fullName evidence="1">Uncharacterized protein</fullName>
    </submittedName>
</protein>
<gene>
    <name evidence="1" type="ORF">MNBD_GAMMA03-1591</name>
</gene>
<accession>A0A3B0W8V5</accession>